<gene>
    <name evidence="1" type="ORF">EVA_16941</name>
</gene>
<accession>J9FKJ8</accession>
<evidence type="ECO:0000313" key="1">
    <source>
        <dbReference type="EMBL" id="EJW94953.1"/>
    </source>
</evidence>
<reference evidence="1" key="1">
    <citation type="journal article" date="2012" name="PLoS ONE">
        <title>Gene sets for utilization of primary and secondary nutrition supplies in the distal gut of endangered iberian lynx.</title>
        <authorList>
            <person name="Alcaide M."/>
            <person name="Messina E."/>
            <person name="Richter M."/>
            <person name="Bargiela R."/>
            <person name="Peplies J."/>
            <person name="Huws S.A."/>
            <person name="Newbold C.J."/>
            <person name="Golyshin P.N."/>
            <person name="Simon M.A."/>
            <person name="Lopez G."/>
            <person name="Yakimov M.M."/>
            <person name="Ferrer M."/>
        </authorList>
    </citation>
    <scope>NUCLEOTIDE SEQUENCE</scope>
</reference>
<comment type="caution">
    <text evidence="1">The sequence shown here is derived from an EMBL/GenBank/DDBJ whole genome shotgun (WGS) entry which is preliminary data.</text>
</comment>
<proteinExistence type="predicted"/>
<organism evidence="1">
    <name type="scientific">gut metagenome</name>
    <dbReference type="NCBI Taxonomy" id="749906"/>
    <lineage>
        <taxon>unclassified sequences</taxon>
        <taxon>metagenomes</taxon>
        <taxon>organismal metagenomes</taxon>
    </lineage>
</organism>
<name>J9FKJ8_9ZZZZ</name>
<sequence>MSRNEEALAILEKDSGLQLDDVREGEIGIGDLWTKVTFALTGKKRKYLISFILTHWAWDTAWNK</sequence>
<protein>
    <submittedName>
        <fullName evidence="1">Uncharacterized protein</fullName>
    </submittedName>
</protein>
<dbReference type="AlphaFoldDB" id="J9FKJ8"/>
<dbReference type="EMBL" id="AMCI01006088">
    <property type="protein sequence ID" value="EJW94953.1"/>
    <property type="molecule type" value="Genomic_DNA"/>
</dbReference>